<keyword evidence="4" id="KW-0808">Transferase</keyword>
<keyword evidence="7" id="KW-0319">Glycerol metabolism</keyword>
<dbReference type="NCBIfam" id="TIGR01311">
    <property type="entry name" value="glycerol_kin"/>
    <property type="match status" value="1"/>
</dbReference>
<evidence type="ECO:0000256" key="1">
    <source>
        <dbReference type="ARBA" id="ARBA00005190"/>
    </source>
</evidence>
<dbReference type="FunFam" id="3.30.420.40:FF:000008">
    <property type="entry name" value="Glycerol kinase"/>
    <property type="match status" value="1"/>
</dbReference>
<dbReference type="Pfam" id="PF00370">
    <property type="entry name" value="FGGY_N"/>
    <property type="match status" value="1"/>
</dbReference>
<dbReference type="NCBIfam" id="NF000756">
    <property type="entry name" value="PRK00047.1"/>
    <property type="match status" value="1"/>
</dbReference>
<dbReference type="InterPro" id="IPR018485">
    <property type="entry name" value="FGGY_C"/>
</dbReference>
<dbReference type="PIRSF" id="PIRSF000538">
    <property type="entry name" value="GlpK"/>
    <property type="match status" value="1"/>
</dbReference>
<dbReference type="PANTHER" id="PTHR10196:SF69">
    <property type="entry name" value="GLYCEROL KINASE"/>
    <property type="match status" value="1"/>
</dbReference>
<name>A0A2M7H4L1_9BACT</name>
<sequence length="486" mass="53384">MKPGKTSGALLIAIDAGTTSVRVVCYDSKLRVIDKQQQEFNQYFPEPGLVEHDAEEIWNVTKKLLDKVLRGRANQVRGIGITNQRETVVLWNKKTGKPTHKAIVWQDRRTTQACKRLKRRGLSSLIQRSTGLVLDAYFSATKIRWLLDETKQPAKDLITGTIDSWLIWNLTGGSVHATDYTNASRTLLYNIDSKQWDPKLLKIFRVPAFLLPEVKNSTDDFGTYRGIPIAGVAGDQQSAMCGQAAFYAGQGKNTYGTGCFMLLNTGYKHVRSRQGLITTLTPGSDGKPRYALEGSVFIGGALIQWLRDKLGIIQHSGDVGKIAAGVSSAHGVYIVPAFAGLGAPYWNQEARGVITGLTRGADTQHIIRAAEEAIAYQVYDLAKAMQTDSGTKFKQLRVDGGAVHDDFLMQYQADILNMSITRPTDVETTVRGAAMLAGLQVGMWKSLSAAANLQMLDRTFKPSMTNSVRQAALSGWAKALRQAQTK</sequence>
<keyword evidence="8" id="KW-0067">ATP-binding</keyword>
<keyword evidence="6 13" id="KW-0418">Kinase</keyword>
<evidence type="ECO:0000259" key="11">
    <source>
        <dbReference type="Pfam" id="PF00370"/>
    </source>
</evidence>
<evidence type="ECO:0000256" key="10">
    <source>
        <dbReference type="ARBA" id="ARBA00052101"/>
    </source>
</evidence>
<protein>
    <recommendedName>
        <fullName evidence="3">glycerol kinase</fullName>
        <ecNumber evidence="3">2.7.1.30</ecNumber>
    </recommendedName>
    <alternativeName>
        <fullName evidence="9">ATP:glycerol 3-phosphotransferase</fullName>
    </alternativeName>
</protein>
<dbReference type="InterPro" id="IPR018483">
    <property type="entry name" value="Carb_kinase_FGGY_CS"/>
</dbReference>
<dbReference type="CDD" id="cd07786">
    <property type="entry name" value="FGGY_EcGK_like"/>
    <property type="match status" value="1"/>
</dbReference>
<keyword evidence="5" id="KW-0547">Nucleotide-binding</keyword>
<dbReference type="SUPFAM" id="SSF53067">
    <property type="entry name" value="Actin-like ATPase domain"/>
    <property type="match status" value="2"/>
</dbReference>
<dbReference type="GO" id="GO:0005829">
    <property type="term" value="C:cytosol"/>
    <property type="evidence" value="ECO:0007669"/>
    <property type="project" value="TreeGrafter"/>
</dbReference>
<comment type="pathway">
    <text evidence="1">Polyol metabolism; glycerol degradation via glycerol kinase pathway; sn-glycerol 3-phosphate from glycerol: step 1/1.</text>
</comment>
<evidence type="ECO:0000256" key="5">
    <source>
        <dbReference type="ARBA" id="ARBA00022741"/>
    </source>
</evidence>
<evidence type="ECO:0000256" key="9">
    <source>
        <dbReference type="ARBA" id="ARBA00043149"/>
    </source>
</evidence>
<organism evidence="13 14">
    <name type="scientific">Candidatus Kerfeldbacteria bacterium CG15_BIG_FIL_POST_REV_8_21_14_020_45_12</name>
    <dbReference type="NCBI Taxonomy" id="2014247"/>
    <lineage>
        <taxon>Bacteria</taxon>
        <taxon>Candidatus Kerfeldiibacteriota</taxon>
    </lineage>
</organism>
<dbReference type="InterPro" id="IPR043129">
    <property type="entry name" value="ATPase_NBD"/>
</dbReference>
<proteinExistence type="inferred from homology"/>
<evidence type="ECO:0000256" key="2">
    <source>
        <dbReference type="ARBA" id="ARBA00009156"/>
    </source>
</evidence>
<accession>A0A2M7H4L1</accession>
<dbReference type="Gene3D" id="3.30.420.40">
    <property type="match status" value="2"/>
</dbReference>
<gene>
    <name evidence="13" type="primary">glpK</name>
    <name evidence="13" type="ORF">COW24_01745</name>
</gene>
<comment type="similarity">
    <text evidence="2">Belongs to the FGGY kinase family.</text>
</comment>
<dbReference type="EMBL" id="PFGC01000020">
    <property type="protein sequence ID" value="PIW37164.1"/>
    <property type="molecule type" value="Genomic_DNA"/>
</dbReference>
<comment type="caution">
    <text evidence="13">The sequence shown here is derived from an EMBL/GenBank/DDBJ whole genome shotgun (WGS) entry which is preliminary data.</text>
</comment>
<dbReference type="PROSITE" id="PS00933">
    <property type="entry name" value="FGGY_KINASES_1"/>
    <property type="match status" value="1"/>
</dbReference>
<dbReference type="GO" id="GO:0004370">
    <property type="term" value="F:glycerol kinase activity"/>
    <property type="evidence" value="ECO:0007669"/>
    <property type="project" value="UniProtKB-EC"/>
</dbReference>
<evidence type="ECO:0000313" key="13">
    <source>
        <dbReference type="EMBL" id="PIW37164.1"/>
    </source>
</evidence>
<dbReference type="InterPro" id="IPR000577">
    <property type="entry name" value="Carb_kinase_FGGY"/>
</dbReference>
<dbReference type="GO" id="GO:0019563">
    <property type="term" value="P:glycerol catabolic process"/>
    <property type="evidence" value="ECO:0007669"/>
    <property type="project" value="TreeGrafter"/>
</dbReference>
<feature type="domain" description="Carbohydrate kinase FGGY N-terminal" evidence="11">
    <location>
        <begin position="11"/>
        <end position="242"/>
    </location>
</feature>
<evidence type="ECO:0000256" key="3">
    <source>
        <dbReference type="ARBA" id="ARBA00012099"/>
    </source>
</evidence>
<evidence type="ECO:0000256" key="4">
    <source>
        <dbReference type="ARBA" id="ARBA00022679"/>
    </source>
</evidence>
<dbReference type="GO" id="GO:0005524">
    <property type="term" value="F:ATP binding"/>
    <property type="evidence" value="ECO:0007669"/>
    <property type="project" value="UniProtKB-KW"/>
</dbReference>
<dbReference type="GO" id="GO:0006072">
    <property type="term" value="P:glycerol-3-phosphate metabolic process"/>
    <property type="evidence" value="ECO:0007669"/>
    <property type="project" value="InterPro"/>
</dbReference>
<evidence type="ECO:0000256" key="6">
    <source>
        <dbReference type="ARBA" id="ARBA00022777"/>
    </source>
</evidence>
<dbReference type="Pfam" id="PF02782">
    <property type="entry name" value="FGGY_C"/>
    <property type="match status" value="1"/>
</dbReference>
<evidence type="ECO:0000256" key="7">
    <source>
        <dbReference type="ARBA" id="ARBA00022798"/>
    </source>
</evidence>
<evidence type="ECO:0000313" key="14">
    <source>
        <dbReference type="Proteomes" id="UP000230292"/>
    </source>
</evidence>
<dbReference type="PANTHER" id="PTHR10196">
    <property type="entry name" value="SUGAR KINASE"/>
    <property type="match status" value="1"/>
</dbReference>
<reference evidence="13 14" key="1">
    <citation type="submission" date="2017-09" db="EMBL/GenBank/DDBJ databases">
        <title>Depth-based differentiation of microbial function through sediment-hosted aquifers and enrichment of novel symbionts in the deep terrestrial subsurface.</title>
        <authorList>
            <person name="Probst A.J."/>
            <person name="Ladd B."/>
            <person name="Jarett J.K."/>
            <person name="Geller-Mcgrath D.E."/>
            <person name="Sieber C.M."/>
            <person name="Emerson J.B."/>
            <person name="Anantharaman K."/>
            <person name="Thomas B.C."/>
            <person name="Malmstrom R."/>
            <person name="Stieglmeier M."/>
            <person name="Klingl A."/>
            <person name="Woyke T."/>
            <person name="Ryan C.M."/>
            <person name="Banfield J.F."/>
        </authorList>
    </citation>
    <scope>NUCLEOTIDE SEQUENCE [LARGE SCALE GENOMIC DNA]</scope>
    <source>
        <strain evidence="13">CG15_BIG_FIL_POST_REV_8_21_14_020_45_12</strain>
    </source>
</reference>
<feature type="domain" description="Carbohydrate kinase FGGY C-terminal" evidence="12">
    <location>
        <begin position="252"/>
        <end position="439"/>
    </location>
</feature>
<dbReference type="FunFam" id="3.30.420.40:FF:000007">
    <property type="entry name" value="Glycerol kinase"/>
    <property type="match status" value="1"/>
</dbReference>
<dbReference type="InterPro" id="IPR005999">
    <property type="entry name" value="Glycerol_kin"/>
</dbReference>
<dbReference type="EC" id="2.7.1.30" evidence="3"/>
<evidence type="ECO:0000256" key="8">
    <source>
        <dbReference type="ARBA" id="ARBA00022840"/>
    </source>
</evidence>
<evidence type="ECO:0000259" key="12">
    <source>
        <dbReference type="Pfam" id="PF02782"/>
    </source>
</evidence>
<dbReference type="AlphaFoldDB" id="A0A2M7H4L1"/>
<dbReference type="InterPro" id="IPR018484">
    <property type="entry name" value="FGGY_N"/>
</dbReference>
<dbReference type="Proteomes" id="UP000230292">
    <property type="component" value="Unassembled WGS sequence"/>
</dbReference>
<comment type="catalytic activity">
    <reaction evidence="10">
        <text>glycerol + ATP = sn-glycerol 3-phosphate + ADP + H(+)</text>
        <dbReference type="Rhea" id="RHEA:21644"/>
        <dbReference type="ChEBI" id="CHEBI:15378"/>
        <dbReference type="ChEBI" id="CHEBI:17754"/>
        <dbReference type="ChEBI" id="CHEBI:30616"/>
        <dbReference type="ChEBI" id="CHEBI:57597"/>
        <dbReference type="ChEBI" id="CHEBI:456216"/>
        <dbReference type="EC" id="2.7.1.30"/>
    </reaction>
</comment>